<feature type="transmembrane region" description="Helical" evidence="7">
    <location>
        <begin position="138"/>
        <end position="159"/>
    </location>
</feature>
<feature type="transmembrane region" description="Helical" evidence="7">
    <location>
        <begin position="165"/>
        <end position="188"/>
    </location>
</feature>
<keyword evidence="5 7" id="KW-1133">Transmembrane helix</keyword>
<evidence type="ECO:0000256" key="2">
    <source>
        <dbReference type="ARBA" id="ARBA00022448"/>
    </source>
</evidence>
<feature type="transmembrane region" description="Helical" evidence="7">
    <location>
        <begin position="379"/>
        <end position="401"/>
    </location>
</feature>
<feature type="transmembrane region" description="Helical" evidence="7">
    <location>
        <begin position="104"/>
        <end position="126"/>
    </location>
</feature>
<gene>
    <name evidence="9" type="ORF">K4A83_00125</name>
</gene>
<dbReference type="InterPro" id="IPR036259">
    <property type="entry name" value="MFS_trans_sf"/>
</dbReference>
<feature type="domain" description="Major facilitator superfamily (MFS) profile" evidence="8">
    <location>
        <begin position="11"/>
        <end position="405"/>
    </location>
</feature>
<dbReference type="InterPro" id="IPR011701">
    <property type="entry name" value="MFS"/>
</dbReference>
<proteinExistence type="predicted"/>
<comment type="caution">
    <text evidence="9">The sequence shown here is derived from an EMBL/GenBank/DDBJ whole genome shotgun (WGS) entry which is preliminary data.</text>
</comment>
<evidence type="ECO:0000256" key="6">
    <source>
        <dbReference type="ARBA" id="ARBA00023136"/>
    </source>
</evidence>
<evidence type="ECO:0000259" key="8">
    <source>
        <dbReference type="PROSITE" id="PS50850"/>
    </source>
</evidence>
<reference evidence="9 10" key="1">
    <citation type="submission" date="2021-08" db="EMBL/GenBank/DDBJ databases">
        <title>Draft genome sequence of Spirulina subsalsa with high tolerance to salinity and hype-accumulation of phycocyanin.</title>
        <authorList>
            <person name="Pei H."/>
            <person name="Jiang L."/>
        </authorList>
    </citation>
    <scope>NUCLEOTIDE SEQUENCE [LARGE SCALE GENOMIC DNA]</scope>
    <source>
        <strain evidence="9 10">FACHB-351</strain>
    </source>
</reference>
<dbReference type="PANTHER" id="PTHR23517">
    <property type="entry name" value="RESISTANCE PROTEIN MDTM, PUTATIVE-RELATED-RELATED"/>
    <property type="match status" value="1"/>
</dbReference>
<dbReference type="EMBL" id="JAIHOM010000001">
    <property type="protein sequence ID" value="MCW6034684.1"/>
    <property type="molecule type" value="Genomic_DNA"/>
</dbReference>
<feature type="transmembrane region" description="Helical" evidence="7">
    <location>
        <begin position="351"/>
        <end position="373"/>
    </location>
</feature>
<comment type="subcellular location">
    <subcellularLocation>
        <location evidence="1">Cell membrane</location>
        <topology evidence="1">Multi-pass membrane protein</topology>
    </subcellularLocation>
</comment>
<evidence type="ECO:0000256" key="3">
    <source>
        <dbReference type="ARBA" id="ARBA00022475"/>
    </source>
</evidence>
<dbReference type="SUPFAM" id="SSF103473">
    <property type="entry name" value="MFS general substrate transporter"/>
    <property type="match status" value="1"/>
</dbReference>
<sequence>MKSWFPQLPIPVWILAFGRLLSQVGTGFTLFYAPIFFVNQVGLSTTQVGLALGSQAVSGIVGRFVGGSLSDSPEWGRRKTLLLSAAISALADGVFFLTHNFPLLVLGCLCMGLGIGLYWPATEAVVADSTGVEKRDEAFAVTRLADMIGLGVGVILGGFMATLGLYRWLFVVDGISFVLFFGLIYGAIAETRQGNPSSESLSQRWVLALGDRLFLIYLVVNVLFTTYISQIQSSLPLYFSNFVPGSANDTGFPPQTISLLFSFHIVLAALLQLPMVRILSHFSRPHALMFSLCGWGAGFACVWLTGQVSDYAIIPAVLSLGILAASTVSYVPFASSFVVDLAPQSLRGIYLSLNSQCWAIGYLIGPPLGGWALDQKPAIVHGFWVLATLSTGGGLLILGYLQKLWGDRIQSGDQGNRD</sequence>
<keyword evidence="2" id="KW-0813">Transport</keyword>
<dbReference type="Gene3D" id="1.20.1250.20">
    <property type="entry name" value="MFS general substrate transporter like domains"/>
    <property type="match status" value="2"/>
</dbReference>
<dbReference type="PANTHER" id="PTHR23517:SF3">
    <property type="entry name" value="INTEGRAL MEMBRANE TRANSPORT PROTEIN"/>
    <property type="match status" value="1"/>
</dbReference>
<feature type="transmembrane region" description="Helical" evidence="7">
    <location>
        <begin position="312"/>
        <end position="339"/>
    </location>
</feature>
<dbReference type="InterPro" id="IPR050171">
    <property type="entry name" value="MFS_Transporters"/>
</dbReference>
<accession>A0ABT3KZK6</accession>
<dbReference type="PROSITE" id="PS50850">
    <property type="entry name" value="MFS"/>
    <property type="match status" value="1"/>
</dbReference>
<evidence type="ECO:0000256" key="7">
    <source>
        <dbReference type="SAM" id="Phobius"/>
    </source>
</evidence>
<dbReference type="RefSeq" id="WP_265262336.1">
    <property type="nucleotide sequence ID" value="NZ_JAIHOM010000001.1"/>
</dbReference>
<organism evidence="9 10">
    <name type="scientific">Spirulina subsalsa FACHB-351</name>
    <dbReference type="NCBI Taxonomy" id="234711"/>
    <lineage>
        <taxon>Bacteria</taxon>
        <taxon>Bacillati</taxon>
        <taxon>Cyanobacteriota</taxon>
        <taxon>Cyanophyceae</taxon>
        <taxon>Spirulinales</taxon>
        <taxon>Spirulinaceae</taxon>
        <taxon>Spirulina</taxon>
    </lineage>
</organism>
<feature type="transmembrane region" description="Helical" evidence="7">
    <location>
        <begin position="12"/>
        <end position="37"/>
    </location>
</feature>
<protein>
    <submittedName>
        <fullName evidence="9">MFS transporter</fullName>
    </submittedName>
</protein>
<evidence type="ECO:0000256" key="1">
    <source>
        <dbReference type="ARBA" id="ARBA00004651"/>
    </source>
</evidence>
<name>A0ABT3KZK6_9CYAN</name>
<dbReference type="Proteomes" id="UP001526426">
    <property type="component" value="Unassembled WGS sequence"/>
</dbReference>
<evidence type="ECO:0000256" key="5">
    <source>
        <dbReference type="ARBA" id="ARBA00022989"/>
    </source>
</evidence>
<keyword evidence="6 7" id="KW-0472">Membrane</keyword>
<feature type="transmembrane region" description="Helical" evidence="7">
    <location>
        <begin position="287"/>
        <end position="306"/>
    </location>
</feature>
<dbReference type="InterPro" id="IPR020846">
    <property type="entry name" value="MFS_dom"/>
</dbReference>
<evidence type="ECO:0000256" key="4">
    <source>
        <dbReference type="ARBA" id="ARBA00022692"/>
    </source>
</evidence>
<keyword evidence="4 7" id="KW-0812">Transmembrane</keyword>
<keyword evidence="10" id="KW-1185">Reference proteome</keyword>
<feature type="transmembrane region" description="Helical" evidence="7">
    <location>
        <begin position="209"/>
        <end position="228"/>
    </location>
</feature>
<feature type="transmembrane region" description="Helical" evidence="7">
    <location>
        <begin position="256"/>
        <end position="275"/>
    </location>
</feature>
<evidence type="ECO:0000313" key="10">
    <source>
        <dbReference type="Proteomes" id="UP001526426"/>
    </source>
</evidence>
<evidence type="ECO:0000313" key="9">
    <source>
        <dbReference type="EMBL" id="MCW6034684.1"/>
    </source>
</evidence>
<keyword evidence="3" id="KW-1003">Cell membrane</keyword>
<dbReference type="Pfam" id="PF07690">
    <property type="entry name" value="MFS_1"/>
    <property type="match status" value="2"/>
</dbReference>